<gene>
    <name evidence="3" type="ORF">J0X15_08445</name>
</gene>
<feature type="compositionally biased region" description="Low complexity" evidence="1">
    <location>
        <begin position="220"/>
        <end position="231"/>
    </location>
</feature>
<dbReference type="Gene3D" id="2.150.10.10">
    <property type="entry name" value="Serralysin-like metalloprotease, C-terminal"/>
    <property type="match status" value="1"/>
</dbReference>
<dbReference type="SUPFAM" id="SSF51120">
    <property type="entry name" value="beta-Roll"/>
    <property type="match status" value="1"/>
</dbReference>
<feature type="domain" description="DUF5648" evidence="2">
    <location>
        <begin position="4"/>
        <end position="145"/>
    </location>
</feature>
<reference evidence="3" key="1">
    <citation type="submission" date="2021-03" db="EMBL/GenBank/DDBJ databases">
        <title>Roseibium sp. CAU 1637 isolated from Incheon.</title>
        <authorList>
            <person name="Kim W."/>
        </authorList>
    </citation>
    <scope>NUCLEOTIDE SEQUENCE</scope>
    <source>
        <strain evidence="3">CAU 1637</strain>
    </source>
</reference>
<evidence type="ECO:0000259" key="2">
    <source>
        <dbReference type="Pfam" id="PF18885"/>
    </source>
</evidence>
<feature type="region of interest" description="Disordered" evidence="1">
    <location>
        <begin position="217"/>
        <end position="245"/>
    </location>
</feature>
<keyword evidence="4" id="KW-1185">Reference proteome</keyword>
<comment type="caution">
    <text evidence="3">The sequence shown here is derived from an EMBL/GenBank/DDBJ whole genome shotgun (WGS) entry which is preliminary data.</text>
</comment>
<organism evidence="3 4">
    <name type="scientific">Roseibium limicola</name>
    <dbReference type="NCBI Taxonomy" id="2816037"/>
    <lineage>
        <taxon>Bacteria</taxon>
        <taxon>Pseudomonadati</taxon>
        <taxon>Pseudomonadota</taxon>
        <taxon>Alphaproteobacteria</taxon>
        <taxon>Hyphomicrobiales</taxon>
        <taxon>Stappiaceae</taxon>
        <taxon>Roseibium</taxon>
    </lineage>
</organism>
<dbReference type="PRINTS" id="PR00313">
    <property type="entry name" value="CABNDNGRPT"/>
</dbReference>
<dbReference type="AlphaFoldDB" id="A0A939J6L3"/>
<dbReference type="InterPro" id="IPR001343">
    <property type="entry name" value="Hemolysn_Ca-bd"/>
</dbReference>
<dbReference type="EMBL" id="JAFLNF010000003">
    <property type="protein sequence ID" value="MBO0345247.1"/>
    <property type="molecule type" value="Genomic_DNA"/>
</dbReference>
<dbReference type="Proteomes" id="UP000664779">
    <property type="component" value="Unassembled WGS sequence"/>
</dbReference>
<dbReference type="Pfam" id="PF18885">
    <property type="entry name" value="DUF5648"/>
    <property type="match status" value="1"/>
</dbReference>
<accession>A0A939J6L3</accession>
<dbReference type="InterPro" id="IPR043708">
    <property type="entry name" value="DUF5648"/>
</dbReference>
<evidence type="ECO:0000313" key="4">
    <source>
        <dbReference type="Proteomes" id="UP000664779"/>
    </source>
</evidence>
<evidence type="ECO:0000256" key="1">
    <source>
        <dbReference type="SAM" id="MobiDB-lite"/>
    </source>
</evidence>
<evidence type="ECO:0000313" key="3">
    <source>
        <dbReference type="EMBL" id="MBO0345247.1"/>
    </source>
</evidence>
<dbReference type="PROSITE" id="PS00330">
    <property type="entry name" value="HEMOLYSIN_CALCIUM"/>
    <property type="match status" value="1"/>
</dbReference>
<dbReference type="RefSeq" id="WP_206939673.1">
    <property type="nucleotide sequence ID" value="NZ_JAFLNF010000003.1"/>
</dbReference>
<name>A0A939J6L3_9HYPH</name>
<dbReference type="InterPro" id="IPR018511">
    <property type="entry name" value="Hemolysin-typ_Ca-bd_CS"/>
</dbReference>
<proteinExistence type="predicted"/>
<dbReference type="InterPro" id="IPR011049">
    <property type="entry name" value="Serralysin-like_metalloprot_C"/>
</dbReference>
<sequence>MPSVFRFYNHANGVHFYTASVAERDFVVATYSSYQLEGTAFQSNGTSNGGTGDIPVYRFYNSATGAHFYTASEAERDVVIATQATYTFEGTVYQGYGNADDGRVPLYRFYNTETKSHFYTSSLAERDKVITTLPQYTYEGIAYYVGGFDTSPGSTNISLTGSQGDYQIDVSGFTTTSLTIGGSTAAPNAPPSPGQEVGSDAATHLTVFNVTSDQRFELQSTTGGSSADGATTRGGHGGDALQFTPATDTSADSLSLLMKGGIAITGGTGGGSPATGGNGGNGVVATAFETINISSYGASANTIQGGPGGTSSGGGTDGFAGVSLVAATGATLNVYGTQDLNLGQVTNVMTVNASWFSGNLTVLGDTNANMILGGSGNDTLDGGSGADTLSGGAGQDIFQIFLGETPVSVSGTTVASTFDTIFDYGTAGVADFIRSSAIDFVAINSGATAVAGVGVAISDGGKVTFAAADDTLAEKILVLDADDTNARPQSVAFFEHDSDTYLFYENTSGSGDEQLIKLQGVTGFTTLNEVGLNGDFILL</sequence>
<protein>
    <recommendedName>
        <fullName evidence="2">DUF5648 domain-containing protein</fullName>
    </recommendedName>
</protein>
<dbReference type="GO" id="GO:0005509">
    <property type="term" value="F:calcium ion binding"/>
    <property type="evidence" value="ECO:0007669"/>
    <property type="project" value="InterPro"/>
</dbReference>
<dbReference type="Pfam" id="PF00353">
    <property type="entry name" value="HemolysinCabind"/>
    <property type="match status" value="1"/>
</dbReference>